<evidence type="ECO:0000259" key="6">
    <source>
        <dbReference type="PROSITE" id="PS50250"/>
    </source>
</evidence>
<dbReference type="PANTHER" id="PTHR13242">
    <property type="entry name" value="EUKARYOTIC TRANSLATION INITIATION FACTOR 3"/>
    <property type="match status" value="1"/>
</dbReference>
<evidence type="ECO:0000256" key="3">
    <source>
        <dbReference type="ARBA" id="ARBA00022917"/>
    </source>
</evidence>
<dbReference type="PROSITE" id="PS50250">
    <property type="entry name" value="PCI"/>
    <property type="match status" value="1"/>
</dbReference>
<dbReference type="PROSITE" id="PS50005">
    <property type="entry name" value="TPR"/>
    <property type="match status" value="1"/>
</dbReference>
<dbReference type="FunCoup" id="H2ZDI8">
    <property type="interactions" value="607"/>
</dbReference>
<dbReference type="SUPFAM" id="SSF48452">
    <property type="entry name" value="TPR-like"/>
    <property type="match status" value="1"/>
</dbReference>
<dbReference type="PANTHER" id="PTHR13242:SF0">
    <property type="entry name" value="EUKARYOTIC TRANSLATION INITIATION FACTOR 3 SUBUNIT L"/>
    <property type="match status" value="1"/>
</dbReference>
<dbReference type="InterPro" id="IPR019734">
    <property type="entry name" value="TPR_rpt"/>
</dbReference>
<dbReference type="Proteomes" id="UP000007875">
    <property type="component" value="Unassembled WGS sequence"/>
</dbReference>
<keyword evidence="2 4" id="KW-0396">Initiation factor</keyword>
<keyword evidence="5" id="KW-0802">TPR repeat</keyword>
<comment type="function">
    <text evidence="4">Component of the eukaryotic translation initiation factor 3 (eIF-3) complex, which is involved in protein synthesis of a specialized repertoire of mRNAs and, together with other initiation factors, stimulates binding of mRNA and methionyl-tRNAi to the 40S ribosome. The eIF-3 complex specifically targets and initiates translation of a subset of mRNAs involved in cell proliferation.</text>
</comment>
<comment type="similarity">
    <text evidence="4">Belongs to the eIF-3 subunit L family.</text>
</comment>
<dbReference type="GO" id="GO:0005852">
    <property type="term" value="C:eukaryotic translation initiation factor 3 complex"/>
    <property type="evidence" value="ECO:0007669"/>
    <property type="project" value="UniProtKB-UniRule"/>
</dbReference>
<dbReference type="Pfam" id="PF10255">
    <property type="entry name" value="Paf67"/>
    <property type="match status" value="1"/>
</dbReference>
<evidence type="ECO:0000313" key="8">
    <source>
        <dbReference type="Proteomes" id="UP000007875"/>
    </source>
</evidence>
<keyword evidence="8" id="KW-1185">Reference proteome</keyword>
<feature type="repeat" description="TPR" evidence="5">
    <location>
        <begin position="290"/>
        <end position="323"/>
    </location>
</feature>
<dbReference type="GO" id="GO:0033290">
    <property type="term" value="C:eukaryotic 48S preinitiation complex"/>
    <property type="evidence" value="ECO:0007669"/>
    <property type="project" value="UniProtKB-UniRule"/>
</dbReference>
<name>H2ZDI8_CIOSA</name>
<evidence type="ECO:0000256" key="2">
    <source>
        <dbReference type="ARBA" id="ARBA00022540"/>
    </source>
</evidence>
<proteinExistence type="inferred from homology"/>
<feature type="domain" description="PCI" evidence="6">
    <location>
        <begin position="312"/>
        <end position="510"/>
    </location>
</feature>
<reference evidence="7" key="2">
    <citation type="submission" date="2025-08" db="UniProtKB">
        <authorList>
            <consortium name="Ensembl"/>
        </authorList>
    </citation>
    <scope>IDENTIFICATION</scope>
</reference>
<protein>
    <recommendedName>
        <fullName evidence="4">Eukaryotic translation initiation factor 3 subunit L</fullName>
        <shortName evidence="4">eIF3l</shortName>
    </recommendedName>
</protein>
<dbReference type="AlphaFoldDB" id="H2ZDI8"/>
<dbReference type="Ensembl" id="ENSCSAVT00000015833.1">
    <property type="protein sequence ID" value="ENSCSAVP00000015654.1"/>
    <property type="gene ID" value="ENSCSAVG00000009201.1"/>
</dbReference>
<reference evidence="8" key="1">
    <citation type="submission" date="2003-08" db="EMBL/GenBank/DDBJ databases">
        <authorList>
            <person name="Birren B."/>
            <person name="Nusbaum C."/>
            <person name="Abebe A."/>
            <person name="Abouelleil A."/>
            <person name="Adekoya E."/>
            <person name="Ait-zahra M."/>
            <person name="Allen N."/>
            <person name="Allen T."/>
            <person name="An P."/>
            <person name="Anderson M."/>
            <person name="Anderson S."/>
            <person name="Arachchi H."/>
            <person name="Armbruster J."/>
            <person name="Bachantsang P."/>
            <person name="Baldwin J."/>
            <person name="Barry A."/>
            <person name="Bayul T."/>
            <person name="Blitshsteyn B."/>
            <person name="Bloom T."/>
            <person name="Blye J."/>
            <person name="Boguslavskiy L."/>
            <person name="Borowsky M."/>
            <person name="Boukhgalter B."/>
            <person name="Brunache A."/>
            <person name="Butler J."/>
            <person name="Calixte N."/>
            <person name="Calvo S."/>
            <person name="Camarata J."/>
            <person name="Campo K."/>
            <person name="Chang J."/>
            <person name="Cheshatsang Y."/>
            <person name="Citroen M."/>
            <person name="Collymore A."/>
            <person name="Considine T."/>
            <person name="Cook A."/>
            <person name="Cooke P."/>
            <person name="Corum B."/>
            <person name="Cuomo C."/>
            <person name="David R."/>
            <person name="Dawoe T."/>
            <person name="Degray S."/>
            <person name="Dodge S."/>
            <person name="Dooley K."/>
            <person name="Dorje P."/>
            <person name="Dorjee K."/>
            <person name="Dorris L."/>
            <person name="Duffey N."/>
            <person name="Dupes A."/>
            <person name="Elkins T."/>
            <person name="Engels R."/>
            <person name="Erickson J."/>
            <person name="Farina A."/>
            <person name="Faro S."/>
            <person name="Ferreira P."/>
            <person name="Fischer H."/>
            <person name="Fitzgerald M."/>
            <person name="Foley K."/>
            <person name="Gage D."/>
            <person name="Galagan J."/>
            <person name="Gearin G."/>
            <person name="Gnerre S."/>
            <person name="Gnirke A."/>
            <person name="Goyette A."/>
            <person name="Graham J."/>
            <person name="Grandbois E."/>
            <person name="Gyaltsen K."/>
            <person name="Hafez N."/>
            <person name="Hagopian D."/>
            <person name="Hagos B."/>
            <person name="Hall J."/>
            <person name="Hatcher B."/>
            <person name="Heller A."/>
            <person name="Higgins H."/>
            <person name="Honan T."/>
            <person name="Horn A."/>
            <person name="Houde N."/>
            <person name="Hughes L."/>
            <person name="Hulme W."/>
            <person name="Husby E."/>
            <person name="Iliev I."/>
            <person name="Jaffe D."/>
            <person name="Jones C."/>
            <person name="Kamal M."/>
            <person name="Kamat A."/>
            <person name="Kamvysselis M."/>
            <person name="Karlsson E."/>
            <person name="Kells C."/>
            <person name="Kieu A."/>
            <person name="Kisner P."/>
            <person name="Kodira C."/>
            <person name="Kulbokas E."/>
            <person name="Labutti K."/>
            <person name="Lama D."/>
            <person name="Landers T."/>
            <person name="Leger J."/>
            <person name="Levine S."/>
            <person name="Lewis D."/>
            <person name="Lewis T."/>
            <person name="Lindblad-toh K."/>
            <person name="Liu X."/>
            <person name="Lokyitsang T."/>
            <person name="Lokyitsang Y."/>
            <person name="Lucien O."/>
            <person name="Lui A."/>
            <person name="Ma L.J."/>
            <person name="Mabbitt R."/>
            <person name="Macdonald J."/>
            <person name="Maclean C."/>
            <person name="Major J."/>
            <person name="Manning J."/>
            <person name="Marabella R."/>
            <person name="Maru K."/>
            <person name="Matthews C."/>
            <person name="Mauceli E."/>
            <person name="Mccarthy M."/>
            <person name="Mcdonough S."/>
            <person name="Mcghee T."/>
            <person name="Meldrim J."/>
            <person name="Meneus L."/>
            <person name="Mesirov J."/>
            <person name="Mihalev A."/>
            <person name="Mihova T."/>
            <person name="Mikkelsen T."/>
            <person name="Mlenga V."/>
            <person name="Moru K."/>
            <person name="Mozes J."/>
            <person name="Mulrain L."/>
            <person name="Munson G."/>
            <person name="Naylor J."/>
            <person name="Newes C."/>
            <person name="Nguyen C."/>
            <person name="Nguyen N."/>
            <person name="Nguyen T."/>
            <person name="Nicol R."/>
            <person name="Nielsen C."/>
            <person name="Nizzari M."/>
            <person name="Norbu C."/>
            <person name="Norbu N."/>
            <person name="O'donnell P."/>
            <person name="Okoawo O."/>
            <person name="O'leary S."/>
            <person name="Omotosho B."/>
            <person name="O'neill K."/>
            <person name="Osman S."/>
            <person name="Parker S."/>
            <person name="Perrin D."/>
            <person name="Phunkhang P."/>
            <person name="Piqani B."/>
            <person name="Purcell S."/>
            <person name="Rachupka T."/>
            <person name="Ramasamy U."/>
            <person name="Rameau R."/>
            <person name="Ray V."/>
            <person name="Raymond C."/>
            <person name="Retta R."/>
            <person name="Richardson S."/>
            <person name="Rise C."/>
            <person name="Rodriguez J."/>
            <person name="Rogers J."/>
            <person name="Rogov P."/>
            <person name="Rutman M."/>
            <person name="Schupbach R."/>
            <person name="Seaman C."/>
            <person name="Settipalli S."/>
            <person name="Sharpe T."/>
            <person name="Sheridan J."/>
            <person name="Sherpa N."/>
            <person name="Shi J."/>
            <person name="Smirnov S."/>
            <person name="Smith C."/>
            <person name="Sougnez C."/>
            <person name="Spencer B."/>
            <person name="Stalker J."/>
            <person name="Stange-thomann N."/>
            <person name="Stavropoulos S."/>
            <person name="Stetson K."/>
            <person name="Stone C."/>
            <person name="Stone S."/>
            <person name="Stubbs M."/>
            <person name="Talamas J."/>
            <person name="Tchuinga P."/>
            <person name="Tenzing P."/>
            <person name="Tesfaye S."/>
            <person name="Theodore J."/>
            <person name="Thoulutsang Y."/>
            <person name="Topham K."/>
            <person name="Towey S."/>
            <person name="Tsamla T."/>
            <person name="Tsomo N."/>
            <person name="Vallee D."/>
            <person name="Vassiliev H."/>
            <person name="Venkataraman V."/>
            <person name="Vinson J."/>
            <person name="Vo A."/>
            <person name="Wade C."/>
            <person name="Wang S."/>
            <person name="Wangchuk T."/>
            <person name="Wangdi T."/>
            <person name="Whittaker C."/>
            <person name="Wilkinson J."/>
            <person name="Wu Y."/>
            <person name="Wyman D."/>
            <person name="Yadav S."/>
            <person name="Yang S."/>
            <person name="Yang X."/>
            <person name="Yeager S."/>
            <person name="Yee E."/>
            <person name="Young G."/>
            <person name="Zainoun J."/>
            <person name="Zembeck L."/>
            <person name="Zimmer A."/>
            <person name="Zody M."/>
            <person name="Lander E."/>
        </authorList>
    </citation>
    <scope>NUCLEOTIDE SEQUENCE [LARGE SCALE GENOMIC DNA]</scope>
</reference>
<dbReference type="GeneTree" id="ENSGT00390000000411"/>
<dbReference type="OMA" id="AGWFIRN"/>
<dbReference type="STRING" id="51511.ENSCSAVP00000015654"/>
<dbReference type="InParanoid" id="H2ZDI8"/>
<evidence type="ECO:0000256" key="4">
    <source>
        <dbReference type="HAMAP-Rule" id="MF_03011"/>
    </source>
</evidence>
<dbReference type="InterPro" id="IPR011990">
    <property type="entry name" value="TPR-like_helical_dom_sf"/>
</dbReference>
<dbReference type="InterPro" id="IPR019382">
    <property type="entry name" value="eIF3l"/>
</dbReference>
<sequence length="535" mass="62520">MNKEGGSYEEMTGFENDYVDQQGHTGDPNLDLEYERHRQAIPQPVQKYLQYFQKALNDQNVYEIENYYENGWNHLTEKFFSSEAWPEAESIVHIVGNDPLFLIMYKELYYRHIYARIQSGPTQEQRFKSYYNYCDLFNYILNADGPVALDLPNQWLWDIIDEFIYQFQAFTQYRCKLSKKSEEEIDILRGNPKIWNIHSVLNVLHSLVDKSKINEQLQAYNEGMNQDAIANVAGIFGGCSLYKMLGYFSLIGLLRLHSLLGDYQHALSVLENINITKRSTVYSRVPECQITTYYYVGFAYMMMRKYQAAIDTFSSILTYIQRTKNTTLQRSSQYKMDMINKQTDQMFNLLGLCATLYPVRIDESLSQAMKEKIGADKWGRMQKGEKTAFEESYSFGCPKFLSPVAPNFDAGPLNSHKEPLHHQCKVFLEEVEQQARLPTIRSYLKLYSTMPVEKLAAFLDMDIEDFTAQLMCLKHKMNNARSDKDQEGQLEVDFYIDGDMIHIADTKIQRGYADYFIKQIHKFEEVRNCLKSDNV</sequence>
<dbReference type="GO" id="GO:0016282">
    <property type="term" value="C:eukaryotic 43S preinitiation complex"/>
    <property type="evidence" value="ECO:0007669"/>
    <property type="project" value="UniProtKB-UniRule"/>
</dbReference>
<dbReference type="InterPro" id="IPR000717">
    <property type="entry name" value="PCI_dom"/>
</dbReference>
<keyword evidence="3 4" id="KW-0648">Protein biosynthesis</keyword>
<evidence type="ECO:0000256" key="5">
    <source>
        <dbReference type="PROSITE-ProRule" id="PRU00339"/>
    </source>
</evidence>
<evidence type="ECO:0000256" key="1">
    <source>
        <dbReference type="ARBA" id="ARBA00022490"/>
    </source>
</evidence>
<organism evidence="7 8">
    <name type="scientific">Ciona savignyi</name>
    <name type="common">Pacific transparent sea squirt</name>
    <dbReference type="NCBI Taxonomy" id="51511"/>
    <lineage>
        <taxon>Eukaryota</taxon>
        <taxon>Metazoa</taxon>
        <taxon>Chordata</taxon>
        <taxon>Tunicata</taxon>
        <taxon>Ascidiacea</taxon>
        <taxon>Phlebobranchia</taxon>
        <taxon>Cionidae</taxon>
        <taxon>Ciona</taxon>
    </lineage>
</organism>
<comment type="subunit">
    <text evidence="4">Component of the eukaryotic translation initiation factor 3 (eIF-3) complex.</text>
</comment>
<dbReference type="eggNOG" id="KOG3677">
    <property type="taxonomic scope" value="Eukaryota"/>
</dbReference>
<evidence type="ECO:0000313" key="7">
    <source>
        <dbReference type="Ensembl" id="ENSCSAVP00000015654.1"/>
    </source>
</evidence>
<comment type="subcellular location">
    <subcellularLocation>
        <location evidence="4">Cytoplasm</location>
    </subcellularLocation>
</comment>
<accession>H2ZDI8</accession>
<reference evidence="7" key="3">
    <citation type="submission" date="2025-09" db="UniProtKB">
        <authorList>
            <consortium name="Ensembl"/>
        </authorList>
    </citation>
    <scope>IDENTIFICATION</scope>
</reference>
<dbReference type="GO" id="GO:0001732">
    <property type="term" value="P:formation of cytoplasmic translation initiation complex"/>
    <property type="evidence" value="ECO:0007669"/>
    <property type="project" value="UniProtKB-UniRule"/>
</dbReference>
<dbReference type="GO" id="GO:0003743">
    <property type="term" value="F:translation initiation factor activity"/>
    <property type="evidence" value="ECO:0007669"/>
    <property type="project" value="UniProtKB-UniRule"/>
</dbReference>
<keyword evidence="1 4" id="KW-0963">Cytoplasm</keyword>
<dbReference type="HAMAP" id="MF_03011">
    <property type="entry name" value="eIF3l"/>
    <property type="match status" value="1"/>
</dbReference>